<dbReference type="Pfam" id="PF00213">
    <property type="entry name" value="OSCP"/>
    <property type="match status" value="1"/>
</dbReference>
<reference evidence="9 10" key="1">
    <citation type="submission" date="2024-09" db="EMBL/GenBank/DDBJ databases">
        <authorList>
            <person name="Sun Q."/>
            <person name="Mori K."/>
        </authorList>
    </citation>
    <scope>NUCLEOTIDE SEQUENCE [LARGE SCALE GENOMIC DNA]</scope>
    <source>
        <strain evidence="9 10">ATCC 51285</strain>
    </source>
</reference>
<keyword evidence="5 8" id="KW-0472">Membrane</keyword>
<evidence type="ECO:0000256" key="4">
    <source>
        <dbReference type="ARBA" id="ARBA00023065"/>
    </source>
</evidence>
<comment type="subcellular location">
    <subcellularLocation>
        <location evidence="8">Cell membrane</location>
        <topology evidence="8">Peripheral membrane protein</topology>
    </subcellularLocation>
    <subcellularLocation>
        <location evidence="1">Membrane</location>
    </subcellularLocation>
</comment>
<organism evidence="9 10">
    <name type="scientific">Balneatrix alpica</name>
    <dbReference type="NCBI Taxonomy" id="75684"/>
    <lineage>
        <taxon>Bacteria</taxon>
        <taxon>Pseudomonadati</taxon>
        <taxon>Pseudomonadota</taxon>
        <taxon>Gammaproteobacteria</taxon>
        <taxon>Oceanospirillales</taxon>
        <taxon>Balneatrichaceae</taxon>
        <taxon>Balneatrix</taxon>
    </lineage>
</organism>
<comment type="function">
    <text evidence="8">F(1)F(0) ATP synthase produces ATP from ADP in the presence of a proton or sodium gradient. F-type ATPases consist of two structural domains, F(1) containing the extramembraneous catalytic core and F(0) containing the membrane proton channel, linked together by a central stalk and a peripheral stalk. During catalysis, ATP synthesis in the catalytic domain of F(1) is coupled via a rotary mechanism of the central stalk subunits to proton translocation.</text>
</comment>
<gene>
    <name evidence="8" type="primary">atpH</name>
    <name evidence="9" type="ORF">ACFFLH_06525</name>
</gene>
<protein>
    <recommendedName>
        <fullName evidence="8">ATP synthase subunit delta</fullName>
    </recommendedName>
    <alternativeName>
        <fullName evidence="8">ATP synthase F(1) sector subunit delta</fullName>
    </alternativeName>
    <alternativeName>
        <fullName evidence="8">F-type ATPase subunit delta</fullName>
        <shortName evidence="8">F-ATPase subunit delta</shortName>
    </alternativeName>
</protein>
<evidence type="ECO:0000256" key="3">
    <source>
        <dbReference type="ARBA" id="ARBA00022781"/>
    </source>
</evidence>
<dbReference type="InterPro" id="IPR026015">
    <property type="entry name" value="ATP_synth_OSCP/delta_N_sf"/>
</dbReference>
<evidence type="ECO:0000313" key="10">
    <source>
        <dbReference type="Proteomes" id="UP001589628"/>
    </source>
</evidence>
<dbReference type="Proteomes" id="UP001589628">
    <property type="component" value="Unassembled WGS sequence"/>
</dbReference>
<dbReference type="NCBIfam" id="TIGR01145">
    <property type="entry name" value="ATP_synt_delta"/>
    <property type="match status" value="1"/>
</dbReference>
<evidence type="ECO:0000256" key="6">
    <source>
        <dbReference type="ARBA" id="ARBA00023196"/>
    </source>
</evidence>
<evidence type="ECO:0000256" key="7">
    <source>
        <dbReference type="ARBA" id="ARBA00023310"/>
    </source>
</evidence>
<keyword evidence="3 8" id="KW-0375">Hydrogen ion transport</keyword>
<comment type="caution">
    <text evidence="9">The sequence shown here is derived from an EMBL/GenBank/DDBJ whole genome shotgun (WGS) entry which is preliminary data.</text>
</comment>
<keyword evidence="7 8" id="KW-0066">ATP synthesis</keyword>
<dbReference type="Gene3D" id="1.10.520.20">
    <property type="entry name" value="N-terminal domain of the delta subunit of the F1F0-ATP synthase"/>
    <property type="match status" value="1"/>
</dbReference>
<dbReference type="NCBIfam" id="NF004402">
    <property type="entry name" value="PRK05758.2-2"/>
    <property type="match status" value="1"/>
</dbReference>
<dbReference type="InterPro" id="IPR020781">
    <property type="entry name" value="ATPase_OSCP/d_CS"/>
</dbReference>
<dbReference type="HAMAP" id="MF_01416">
    <property type="entry name" value="ATP_synth_delta_bact"/>
    <property type="match status" value="1"/>
</dbReference>
<evidence type="ECO:0000256" key="5">
    <source>
        <dbReference type="ARBA" id="ARBA00023136"/>
    </source>
</evidence>
<dbReference type="SUPFAM" id="SSF47928">
    <property type="entry name" value="N-terminal domain of the delta subunit of the F1F0-ATP synthase"/>
    <property type="match status" value="1"/>
</dbReference>
<dbReference type="PROSITE" id="PS00389">
    <property type="entry name" value="ATPASE_DELTA"/>
    <property type="match status" value="1"/>
</dbReference>
<dbReference type="PANTHER" id="PTHR11910">
    <property type="entry name" value="ATP SYNTHASE DELTA CHAIN"/>
    <property type="match status" value="1"/>
</dbReference>
<sequence>MAELTTFARPYAKAAFAFALDKGELSKWSEMLALAAVVCEDRAFRAALTNPALTAEQQAQAVIDVCADKLTEGGREFFQALALNKRLVLIPEVSKLYEALKADQEQSAEVQVISAFELSSSEQEQLAQSLKTRLKRSITMSCIVDKTLIGGLIIRAGDMVIDGSVRGKLAKMAEAIHS</sequence>
<comment type="function">
    <text evidence="8">This protein is part of the stalk that links CF(0) to CF(1). It either transmits conformational changes from CF(0) to CF(1) or is implicated in proton conduction.</text>
</comment>
<keyword evidence="6 8" id="KW-0139">CF(1)</keyword>
<accession>A0ABV5Z9W1</accession>
<dbReference type="PRINTS" id="PR00125">
    <property type="entry name" value="ATPASEDELTA"/>
</dbReference>
<evidence type="ECO:0000256" key="1">
    <source>
        <dbReference type="ARBA" id="ARBA00004370"/>
    </source>
</evidence>
<name>A0ABV5Z9W1_9GAMM</name>
<evidence type="ECO:0000256" key="8">
    <source>
        <dbReference type="HAMAP-Rule" id="MF_01416"/>
    </source>
</evidence>
<keyword evidence="10" id="KW-1185">Reference proteome</keyword>
<dbReference type="RefSeq" id="WP_027311558.1">
    <property type="nucleotide sequence ID" value="NZ_JAUESS010000007.1"/>
</dbReference>
<proteinExistence type="inferred from homology"/>
<evidence type="ECO:0000256" key="2">
    <source>
        <dbReference type="ARBA" id="ARBA00022448"/>
    </source>
</evidence>
<keyword evidence="2 8" id="KW-0813">Transport</keyword>
<keyword evidence="8" id="KW-1003">Cell membrane</keyword>
<dbReference type="InterPro" id="IPR000711">
    <property type="entry name" value="ATPase_OSCP/dsu"/>
</dbReference>
<keyword evidence="4 8" id="KW-0406">Ion transport</keyword>
<comment type="similarity">
    <text evidence="8">Belongs to the ATPase delta chain family.</text>
</comment>
<evidence type="ECO:0000313" key="9">
    <source>
        <dbReference type="EMBL" id="MFB9886058.1"/>
    </source>
</evidence>
<dbReference type="EMBL" id="JBHLZN010000002">
    <property type="protein sequence ID" value="MFB9886058.1"/>
    <property type="molecule type" value="Genomic_DNA"/>
</dbReference>